<reference evidence="18 19" key="1">
    <citation type="submission" date="2014-11" db="EMBL/GenBank/DDBJ databases">
        <title>Pan-genome of Gallibacterium spp.</title>
        <authorList>
            <person name="Kudirkiene E."/>
            <person name="Bojesen A.M."/>
        </authorList>
    </citation>
    <scope>NUCLEOTIDE SEQUENCE [LARGE SCALE GENOMIC DNA]</scope>
    <source>
        <strain evidence="18 19">F150</strain>
    </source>
</reference>
<dbReference type="FunFam" id="1.10.3820.10:FF:000001">
    <property type="entry name" value="Cytochrome c-type protein"/>
    <property type="match status" value="1"/>
</dbReference>
<dbReference type="InterPro" id="IPR038266">
    <property type="entry name" value="NapC/NirT_cytc_sf"/>
</dbReference>
<keyword evidence="8" id="KW-0812">Transmembrane</keyword>
<dbReference type="Pfam" id="PF03264">
    <property type="entry name" value="Cytochrom_NNT"/>
    <property type="match status" value="1"/>
</dbReference>
<accession>A0A1A7NV38</accession>
<dbReference type="GO" id="GO:0009061">
    <property type="term" value="P:anaerobic respiration"/>
    <property type="evidence" value="ECO:0007669"/>
    <property type="project" value="TreeGrafter"/>
</dbReference>
<dbReference type="PANTHER" id="PTHR30333">
    <property type="entry name" value="CYTOCHROME C-TYPE PROTEIN"/>
    <property type="match status" value="1"/>
</dbReference>
<dbReference type="GO" id="GO:0005886">
    <property type="term" value="C:plasma membrane"/>
    <property type="evidence" value="ECO:0007669"/>
    <property type="project" value="UniProtKB-SubCell"/>
</dbReference>
<proteinExistence type="inferred from homology"/>
<evidence type="ECO:0000256" key="11">
    <source>
        <dbReference type="ARBA" id="ARBA00022989"/>
    </source>
</evidence>
<comment type="PTM">
    <text evidence="15">Binds 5 heme groups per subunit.</text>
</comment>
<dbReference type="AlphaFoldDB" id="A0A1A7NV38"/>
<evidence type="ECO:0000256" key="9">
    <source>
        <dbReference type="ARBA" id="ARBA00022723"/>
    </source>
</evidence>
<keyword evidence="19" id="KW-1185">Reference proteome</keyword>
<dbReference type="GO" id="GO:0020037">
    <property type="term" value="F:heme binding"/>
    <property type="evidence" value="ECO:0007669"/>
    <property type="project" value="UniProtKB-UniRule"/>
</dbReference>
<evidence type="ECO:0000256" key="15">
    <source>
        <dbReference type="PIRSR" id="PIRSR000014-1"/>
    </source>
</evidence>
<evidence type="ECO:0000313" key="19">
    <source>
        <dbReference type="Proteomes" id="UP000092649"/>
    </source>
</evidence>
<dbReference type="PANTHER" id="PTHR30333:SF1">
    <property type="entry name" value="CYTOCHROME C-TYPE PROTEIN NAPC"/>
    <property type="match status" value="1"/>
</dbReference>
<dbReference type="InterPro" id="IPR009154">
    <property type="entry name" value="Membr-bd_4haem_cyt_TorC"/>
</dbReference>
<evidence type="ECO:0000256" key="10">
    <source>
        <dbReference type="ARBA" id="ARBA00022982"/>
    </source>
</evidence>
<keyword evidence="10 14" id="KW-0249">Electron transport</keyword>
<dbReference type="GO" id="GO:0009055">
    <property type="term" value="F:electron transfer activity"/>
    <property type="evidence" value="ECO:0007669"/>
    <property type="project" value="UniProtKB-UniRule"/>
</dbReference>
<evidence type="ECO:0000256" key="3">
    <source>
        <dbReference type="ARBA" id="ARBA00007395"/>
    </source>
</evidence>
<dbReference type="NCBIfam" id="TIGR02162">
    <property type="entry name" value="torC"/>
    <property type="match status" value="1"/>
</dbReference>
<dbReference type="GO" id="GO:0009276">
    <property type="term" value="C:Gram-negative-bacterium-type cell wall"/>
    <property type="evidence" value="ECO:0007669"/>
    <property type="project" value="UniProtKB-UniRule"/>
</dbReference>
<dbReference type="RefSeq" id="WP_066108212.1">
    <property type="nucleotide sequence ID" value="NZ_JTJL01000039.1"/>
</dbReference>
<feature type="binding site" description="covalent" evidence="15">
    <location>
        <position position="80"/>
    </location>
    <ligand>
        <name>heme</name>
        <dbReference type="ChEBI" id="CHEBI:30413"/>
        <label>2</label>
    </ligand>
</feature>
<feature type="binding site" description="covalent" evidence="15">
    <location>
        <position position="83"/>
    </location>
    <ligand>
        <name>heme</name>
        <dbReference type="ChEBI" id="CHEBI:30413"/>
        <label>2</label>
    </ligand>
</feature>
<dbReference type="OrthoDB" id="9782159at2"/>
<feature type="binding site" description="covalent" evidence="15">
    <location>
        <position position="143"/>
    </location>
    <ligand>
        <name>heme</name>
        <dbReference type="ChEBI" id="CHEBI:30413"/>
        <label>3</label>
    </ligand>
</feature>
<feature type="binding site" description="covalent" evidence="15">
    <location>
        <position position="335"/>
    </location>
    <ligand>
        <name>heme</name>
        <dbReference type="ChEBI" id="CHEBI:30413"/>
        <label>5</label>
    </ligand>
</feature>
<comment type="similarity">
    <text evidence="2 14">Belongs to the TorC/TorY family.</text>
</comment>
<feature type="domain" description="NapC/NirT cytochrome c N-terminal" evidence="17">
    <location>
        <begin position="14"/>
        <end position="184"/>
    </location>
</feature>
<name>A0A1A7NV38_9PAST</name>
<dbReference type="GO" id="GO:0005506">
    <property type="term" value="F:iron ion binding"/>
    <property type="evidence" value="ECO:0007669"/>
    <property type="project" value="UniProtKB-UniRule"/>
</dbReference>
<evidence type="ECO:0000259" key="17">
    <source>
        <dbReference type="Pfam" id="PF03264"/>
    </source>
</evidence>
<comment type="caution">
    <text evidence="18">The sequence shown here is derived from an EMBL/GenBank/DDBJ whole genome shotgun (WGS) entry which is preliminary data.</text>
</comment>
<dbReference type="Gene3D" id="1.10.3820.10">
    <property type="entry name" value="Di-heme elbow motif domain"/>
    <property type="match status" value="1"/>
</dbReference>
<feature type="binding site" description="covalent" evidence="15">
    <location>
        <position position="175"/>
    </location>
    <ligand>
        <name>heme</name>
        <dbReference type="ChEBI" id="CHEBI:30413"/>
        <label>4</label>
    </ligand>
</feature>
<gene>
    <name evidence="18" type="ORF">QS62_07505</name>
</gene>
<keyword evidence="9 14" id="KW-0479">Metal-binding</keyword>
<dbReference type="Proteomes" id="UP000092649">
    <property type="component" value="Unassembled WGS sequence"/>
</dbReference>
<dbReference type="PIRSF" id="PIRSF000014">
    <property type="entry name" value="4_hem_cytch_TorC"/>
    <property type="match status" value="1"/>
</dbReference>
<evidence type="ECO:0000256" key="1">
    <source>
        <dbReference type="ARBA" id="ARBA00004249"/>
    </source>
</evidence>
<sequence>MRVIKLIKDFFLKPSHKIGLGILVVLGFIAGAISWQKFNDVMDATSTEEFCISCHSMQQPFNELKNSPHWSNTAGVTATCSDCHLPHDKTAKFARKMQASREVLAELMGKYKEEGSFEKHRLEMAEREWKRFAANGSKECKNCHSYERMNFENMSLAAQKAMKPAAERNQSCMDCHKGIAHHKPVQNENNITVSKFENLVITSLNQGNTYYTKGKTELFFDEKRSQHIGQLETAVPVTFIKSGEEADLVELYMWRKAKGFGRIWYNAFGKNIVDAIMTKDFMQNAKFEVIESKEDPLTSLVWQHIKLQVWIPKSSLIEDINTVWNTLENTYKEQCSICHRQPDVAHFDANSWIGLFNGMVGFTNMDKATSKEVLRYLQLHSSDFQSHKKQEVEQGNK</sequence>
<evidence type="ECO:0000256" key="7">
    <source>
        <dbReference type="ARBA" id="ARBA00022617"/>
    </source>
</evidence>
<comment type="subcellular location">
    <subcellularLocation>
        <location evidence="1">Cell inner membrane</location>
        <topology evidence="1">Single-pass type II membrane protein</topology>
    </subcellularLocation>
</comment>
<evidence type="ECO:0000256" key="13">
    <source>
        <dbReference type="ARBA" id="ARBA00023136"/>
    </source>
</evidence>
<evidence type="ECO:0000256" key="16">
    <source>
        <dbReference type="PIRSR" id="PIRSR000014-2"/>
    </source>
</evidence>
<evidence type="ECO:0000313" key="18">
    <source>
        <dbReference type="EMBL" id="OBW93361.1"/>
    </source>
</evidence>
<feature type="binding site" description="axial binding residue" evidence="16">
    <location>
        <position position="339"/>
    </location>
    <ligand>
        <name>heme</name>
        <dbReference type="ChEBI" id="CHEBI:30413"/>
        <label>5</label>
    </ligand>
    <ligandPart>
        <name>Fe</name>
        <dbReference type="ChEBI" id="CHEBI:18248"/>
    </ligandPart>
</feature>
<organism evidence="18 19">
    <name type="scientific">Gallibacterium salpingitidis</name>
    <dbReference type="NCBI Taxonomy" id="505341"/>
    <lineage>
        <taxon>Bacteria</taxon>
        <taxon>Pseudomonadati</taxon>
        <taxon>Pseudomonadota</taxon>
        <taxon>Gammaproteobacteria</taxon>
        <taxon>Pasteurellales</taxon>
        <taxon>Pasteurellaceae</taxon>
        <taxon>Gallibacterium</taxon>
    </lineage>
</organism>
<feature type="binding site" description="covalent" evidence="15">
    <location>
        <position position="338"/>
    </location>
    <ligand>
        <name>heme</name>
        <dbReference type="ChEBI" id="CHEBI:30413"/>
        <label>5</label>
    </ligand>
</feature>
<dbReference type="InterPro" id="IPR005126">
    <property type="entry name" value="NapC/NirT_cyt_c_N"/>
</dbReference>
<keyword evidence="11" id="KW-1133">Transmembrane helix</keyword>
<evidence type="ECO:0000256" key="8">
    <source>
        <dbReference type="ARBA" id="ARBA00022692"/>
    </source>
</evidence>
<keyword evidence="7 14" id="KW-0349">Heme</keyword>
<keyword evidence="13 14" id="KW-0472">Membrane</keyword>
<keyword evidence="12 14" id="KW-0408">Iron</keyword>
<dbReference type="InterPro" id="IPR036280">
    <property type="entry name" value="Multihaem_cyt_sf"/>
</dbReference>
<dbReference type="EMBL" id="JTJL01000039">
    <property type="protein sequence ID" value="OBW93361.1"/>
    <property type="molecule type" value="Genomic_DNA"/>
</dbReference>
<dbReference type="SUPFAM" id="SSF48695">
    <property type="entry name" value="Multiheme cytochromes"/>
    <property type="match status" value="1"/>
</dbReference>
<evidence type="ECO:0000256" key="2">
    <source>
        <dbReference type="ARBA" id="ARBA00006417"/>
    </source>
</evidence>
<feature type="binding site" description="covalent" evidence="15">
    <location>
        <position position="140"/>
    </location>
    <ligand>
        <name>heme</name>
        <dbReference type="ChEBI" id="CHEBI:30413"/>
        <label>3</label>
    </ligand>
</feature>
<evidence type="ECO:0000256" key="6">
    <source>
        <dbReference type="ARBA" id="ARBA00022519"/>
    </source>
</evidence>
<protein>
    <recommendedName>
        <fullName evidence="14">Cytochrome c-type protein</fullName>
    </recommendedName>
</protein>
<evidence type="ECO:0000256" key="5">
    <source>
        <dbReference type="ARBA" id="ARBA00022475"/>
    </source>
</evidence>
<keyword evidence="6 14" id="KW-0997">Cell inner membrane</keyword>
<keyword evidence="5 14" id="KW-1003">Cell membrane</keyword>
<feature type="binding site" description="axial binding residue" evidence="16">
    <location>
        <position position="176"/>
    </location>
    <ligand>
        <name>heme</name>
        <dbReference type="ChEBI" id="CHEBI:30413"/>
        <label>4</label>
    </ligand>
    <ligandPart>
        <name>Fe</name>
        <dbReference type="ChEBI" id="CHEBI:18248"/>
    </ligandPart>
</feature>
<evidence type="ECO:0000256" key="12">
    <source>
        <dbReference type="ARBA" id="ARBA00023004"/>
    </source>
</evidence>
<feature type="binding site" description="axial binding residue" evidence="16">
    <location>
        <position position="55"/>
    </location>
    <ligand>
        <name>heme</name>
        <dbReference type="ChEBI" id="CHEBI:30413"/>
        <label>1</label>
    </ligand>
    <ligandPart>
        <name>Fe</name>
        <dbReference type="ChEBI" id="CHEBI:18248"/>
    </ligandPart>
</feature>
<feature type="binding site" description="covalent" evidence="15">
    <location>
        <position position="172"/>
    </location>
    <ligand>
        <name>heme</name>
        <dbReference type="ChEBI" id="CHEBI:30413"/>
        <label>4</label>
    </ligand>
</feature>
<dbReference type="PATRIC" id="fig|505341.3.peg.1509"/>
<evidence type="ECO:0000256" key="4">
    <source>
        <dbReference type="ARBA" id="ARBA00022448"/>
    </source>
</evidence>
<feature type="binding site" description="axial binding residue" evidence="16">
    <location>
        <position position="84"/>
    </location>
    <ligand>
        <name>heme</name>
        <dbReference type="ChEBI" id="CHEBI:30413"/>
        <label>2</label>
    </ligand>
    <ligandPart>
        <name>Fe</name>
        <dbReference type="ChEBI" id="CHEBI:18248"/>
    </ligandPart>
</feature>
<feature type="binding site" description="covalent" evidence="15">
    <location>
        <position position="51"/>
    </location>
    <ligand>
        <name>heme</name>
        <dbReference type="ChEBI" id="CHEBI:30413"/>
        <label>1</label>
    </ligand>
</feature>
<dbReference type="InterPro" id="IPR051174">
    <property type="entry name" value="Cytochrome_c-type_ET"/>
</dbReference>
<feature type="binding site" description="covalent" evidence="15">
    <location>
        <position position="54"/>
    </location>
    <ligand>
        <name>heme</name>
        <dbReference type="ChEBI" id="CHEBI:30413"/>
        <label>1</label>
    </ligand>
</feature>
<comment type="similarity">
    <text evidence="3">Belongs to the NapC/NirT/NrfH family.</text>
</comment>
<keyword evidence="4 14" id="KW-0813">Transport</keyword>
<evidence type="ECO:0000256" key="14">
    <source>
        <dbReference type="PIRNR" id="PIRNR000014"/>
    </source>
</evidence>
<feature type="binding site" description="axial binding residue" evidence="16">
    <location>
        <position position="144"/>
    </location>
    <ligand>
        <name>heme</name>
        <dbReference type="ChEBI" id="CHEBI:30413"/>
        <label>3</label>
    </ligand>
    <ligandPart>
        <name>Fe</name>
        <dbReference type="ChEBI" id="CHEBI:18248"/>
    </ligandPart>
</feature>